<dbReference type="GO" id="GO:0004252">
    <property type="term" value="F:serine-type endopeptidase activity"/>
    <property type="evidence" value="ECO:0007669"/>
    <property type="project" value="InterPro"/>
</dbReference>
<dbReference type="Gene3D" id="1.20.1540.10">
    <property type="entry name" value="Rhomboid-like"/>
    <property type="match status" value="1"/>
</dbReference>
<keyword evidence="9" id="KW-1185">Reference proteome</keyword>
<keyword evidence="5" id="KW-0472">Membrane</keyword>
<dbReference type="Proteomes" id="UP000701853">
    <property type="component" value="Chromosome 1"/>
</dbReference>
<evidence type="ECO:0000256" key="3">
    <source>
        <dbReference type="ARBA" id="ARBA00022692"/>
    </source>
</evidence>
<dbReference type="PANTHER" id="PTHR43731">
    <property type="entry name" value="RHOMBOID PROTEASE"/>
    <property type="match status" value="1"/>
</dbReference>
<dbReference type="InterPro" id="IPR022764">
    <property type="entry name" value="Peptidase_S54_rhomboid_dom"/>
</dbReference>
<dbReference type="SUPFAM" id="SSF88697">
    <property type="entry name" value="PUA domain-like"/>
    <property type="match status" value="1"/>
</dbReference>
<evidence type="ECO:0000313" key="9">
    <source>
        <dbReference type="Proteomes" id="UP000701853"/>
    </source>
</evidence>
<evidence type="ECO:0000313" key="8">
    <source>
        <dbReference type="EMBL" id="KAG8503824.1"/>
    </source>
</evidence>
<dbReference type="SUPFAM" id="SSF144091">
    <property type="entry name" value="Rhomboid-like"/>
    <property type="match status" value="1"/>
</dbReference>
<feature type="domain" description="Peptidase S54 rhomboid" evidence="7">
    <location>
        <begin position="272"/>
        <end position="388"/>
    </location>
</feature>
<protein>
    <recommendedName>
        <fullName evidence="7">Peptidase S54 rhomboid domain-containing protein</fullName>
    </recommendedName>
</protein>
<dbReference type="Pfam" id="PF01694">
    <property type="entry name" value="Rhomboid"/>
    <property type="match status" value="1"/>
</dbReference>
<accession>A0A8J6A2P0</accession>
<evidence type="ECO:0000256" key="5">
    <source>
        <dbReference type="ARBA" id="ARBA00023136"/>
    </source>
</evidence>
<dbReference type="OrthoDB" id="5792673at2759"/>
<evidence type="ECO:0000256" key="6">
    <source>
        <dbReference type="SAM" id="MobiDB-lite"/>
    </source>
</evidence>
<evidence type="ECO:0000256" key="2">
    <source>
        <dbReference type="ARBA" id="ARBA00009045"/>
    </source>
</evidence>
<feature type="region of interest" description="Disordered" evidence="6">
    <location>
        <begin position="1"/>
        <end position="37"/>
    </location>
</feature>
<evidence type="ECO:0000256" key="1">
    <source>
        <dbReference type="ARBA" id="ARBA00004141"/>
    </source>
</evidence>
<comment type="subcellular location">
    <subcellularLocation>
        <location evidence="1">Membrane</location>
        <topology evidence="1">Multi-pass membrane protein</topology>
    </subcellularLocation>
</comment>
<dbReference type="InterPro" id="IPR015947">
    <property type="entry name" value="PUA-like_sf"/>
</dbReference>
<dbReference type="EMBL" id="JAHUZN010000001">
    <property type="protein sequence ID" value="KAG8503824.1"/>
    <property type="molecule type" value="Genomic_DNA"/>
</dbReference>
<gene>
    <name evidence="8" type="ORF">CXB51_001968</name>
</gene>
<dbReference type="InterPro" id="IPR035952">
    <property type="entry name" value="Rhomboid-like_sf"/>
</dbReference>
<comment type="caution">
    <text evidence="8">The sequence shown here is derived from an EMBL/GenBank/DDBJ whole genome shotgun (WGS) entry which is preliminary data.</text>
</comment>
<dbReference type="InterPro" id="IPR050925">
    <property type="entry name" value="Rhomboid_protease_S54"/>
</dbReference>
<keyword evidence="4" id="KW-1133">Transmembrane helix</keyword>
<dbReference type="AlphaFoldDB" id="A0A8J6A2P0"/>
<dbReference type="GO" id="GO:0031969">
    <property type="term" value="C:chloroplast membrane"/>
    <property type="evidence" value="ECO:0007669"/>
    <property type="project" value="TreeGrafter"/>
</dbReference>
<organism evidence="8 9">
    <name type="scientific">Gossypium anomalum</name>
    <dbReference type="NCBI Taxonomy" id="47600"/>
    <lineage>
        <taxon>Eukaryota</taxon>
        <taxon>Viridiplantae</taxon>
        <taxon>Streptophyta</taxon>
        <taxon>Embryophyta</taxon>
        <taxon>Tracheophyta</taxon>
        <taxon>Spermatophyta</taxon>
        <taxon>Magnoliopsida</taxon>
        <taxon>eudicotyledons</taxon>
        <taxon>Gunneridae</taxon>
        <taxon>Pentapetalae</taxon>
        <taxon>rosids</taxon>
        <taxon>malvids</taxon>
        <taxon>Malvales</taxon>
        <taxon>Malvaceae</taxon>
        <taxon>Malvoideae</taxon>
        <taxon>Gossypium</taxon>
    </lineage>
</organism>
<comment type="similarity">
    <text evidence="2">Belongs to the peptidase S54 family.</text>
</comment>
<proteinExistence type="inferred from homology"/>
<keyword evidence="3" id="KW-0812">Transmembrane</keyword>
<evidence type="ECO:0000256" key="4">
    <source>
        <dbReference type="ARBA" id="ARBA00022989"/>
    </source>
</evidence>
<evidence type="ECO:0000259" key="7">
    <source>
        <dbReference type="Pfam" id="PF01694"/>
    </source>
</evidence>
<reference evidence="8 9" key="1">
    <citation type="journal article" date="2021" name="bioRxiv">
        <title>The Gossypium anomalum genome as a resource for cotton improvement and evolutionary analysis of hybrid incompatibility.</title>
        <authorList>
            <person name="Grover C.E."/>
            <person name="Yuan D."/>
            <person name="Arick M.A."/>
            <person name="Miller E.R."/>
            <person name="Hu G."/>
            <person name="Peterson D.G."/>
            <person name="Wendel J.F."/>
            <person name="Udall J.A."/>
        </authorList>
    </citation>
    <scope>NUCLEOTIDE SEQUENCE [LARGE SCALE GENOMIC DNA]</scope>
    <source>
        <strain evidence="8">JFW-Udall</strain>
        <tissue evidence="8">Leaf</tissue>
    </source>
</reference>
<dbReference type="PANTHER" id="PTHR43731:SF26">
    <property type="entry name" value="RHOMBOID-LIKE PROTEIN 10, CHLOROPLASTIC"/>
    <property type="match status" value="1"/>
</dbReference>
<name>A0A8J6A2P0_9ROSI</name>
<sequence>MVPSHRKPVKERALSKSNQARPVGKKKRHVKASYASEDEDTAFTPEWMSPRCRGLALDSKVANILKVLGNWVNTIKQIGCLPGIKIGDEYHWRGETLATSIVDSCRHDNGIINRVSCLKLIYIGEGLYRVTRFDKEIESGFSVYKFHLDMLEDHQQYDSKWKQKRIRRHYEAQRYTTHPSNSIITDSNPRKTSYLLDCKRCHLCNVPRLNHVWSETISNFIGTGNFRFANDVVHSSIYVAQLATQGKLLLWGAKVRFGSIREGNFGVVSALIWRLATYPLLHANIRHLMVNCYSLNSVGPAMENLSGPRGFLAVYSASAISSNNSTILTQSVERNLGAATSYWFCKAPAVGSVAVFVMRHRGMIKDAKEDLQHIAQVIFLNMHHMLLLLFFPSSVVMNADHAGPISQDTAAPPRRHIAEIKYGDSYDT</sequence>